<dbReference type="InterPro" id="IPR011993">
    <property type="entry name" value="PH-like_dom_sf"/>
</dbReference>
<organism evidence="2 3">
    <name type="scientific">Thraustotheca clavata</name>
    <dbReference type="NCBI Taxonomy" id="74557"/>
    <lineage>
        <taxon>Eukaryota</taxon>
        <taxon>Sar</taxon>
        <taxon>Stramenopiles</taxon>
        <taxon>Oomycota</taxon>
        <taxon>Saprolegniomycetes</taxon>
        <taxon>Saprolegniales</taxon>
        <taxon>Achlyaceae</taxon>
        <taxon>Thraustotheca</taxon>
    </lineage>
</organism>
<dbReference type="AlphaFoldDB" id="A0A1W0A392"/>
<dbReference type="InterPro" id="IPR051707">
    <property type="entry name" value="PI-Interact_SigTrans_Reg"/>
</dbReference>
<comment type="caution">
    <text evidence="2">The sequence shown here is derived from an EMBL/GenBank/DDBJ whole genome shotgun (WGS) entry which is preliminary data.</text>
</comment>
<dbReference type="Proteomes" id="UP000243217">
    <property type="component" value="Unassembled WGS sequence"/>
</dbReference>
<dbReference type="PROSITE" id="PS50003">
    <property type="entry name" value="PH_DOMAIN"/>
    <property type="match status" value="1"/>
</dbReference>
<dbReference type="Pfam" id="PF00169">
    <property type="entry name" value="PH"/>
    <property type="match status" value="1"/>
</dbReference>
<gene>
    <name evidence="2" type="ORF">THRCLA_20809</name>
</gene>
<feature type="domain" description="PH" evidence="1">
    <location>
        <begin position="3"/>
        <end position="112"/>
    </location>
</feature>
<dbReference type="OrthoDB" id="73676at2759"/>
<name>A0A1W0A392_9STRA</name>
<dbReference type="STRING" id="74557.A0A1W0A392"/>
<sequence>MNAVMKSGVLFKKGSGMGFFHRRNWKPRYFELTMNALNYYDEQGGKLKGKVVLHNLVAQDIEIMPCDGVKTGKSASTNWRICINLPSRRFFVAAATEHEMYQWIQALVYVVNTNHKHENHNGAILHSLRSIEHPIAGAY</sequence>
<dbReference type="PANTHER" id="PTHR14336">
    <property type="entry name" value="TANDEM PH DOMAIN CONTAINING PROTEIN"/>
    <property type="match status" value="1"/>
</dbReference>
<dbReference type="PANTHER" id="PTHR14336:SF8">
    <property type="entry name" value="PROTEIN OPY1"/>
    <property type="match status" value="1"/>
</dbReference>
<dbReference type="SUPFAM" id="SSF50729">
    <property type="entry name" value="PH domain-like"/>
    <property type="match status" value="1"/>
</dbReference>
<evidence type="ECO:0000259" key="1">
    <source>
        <dbReference type="PROSITE" id="PS50003"/>
    </source>
</evidence>
<dbReference type="Gene3D" id="2.30.29.30">
    <property type="entry name" value="Pleckstrin-homology domain (PH domain)/Phosphotyrosine-binding domain (PTB)"/>
    <property type="match status" value="1"/>
</dbReference>
<accession>A0A1W0A392</accession>
<reference evidence="2 3" key="1">
    <citation type="journal article" date="2014" name="Genome Biol. Evol.">
        <title>The secreted proteins of Achlya hypogyna and Thraustotheca clavata identify the ancestral oomycete secretome and reveal gene acquisitions by horizontal gene transfer.</title>
        <authorList>
            <person name="Misner I."/>
            <person name="Blouin N."/>
            <person name="Leonard G."/>
            <person name="Richards T.A."/>
            <person name="Lane C.E."/>
        </authorList>
    </citation>
    <scope>NUCLEOTIDE SEQUENCE [LARGE SCALE GENOMIC DNA]</scope>
    <source>
        <strain evidence="2 3">ATCC 34112</strain>
    </source>
</reference>
<evidence type="ECO:0000313" key="2">
    <source>
        <dbReference type="EMBL" id="OQS04725.1"/>
    </source>
</evidence>
<dbReference type="EMBL" id="JNBS01000563">
    <property type="protein sequence ID" value="OQS04725.1"/>
    <property type="molecule type" value="Genomic_DNA"/>
</dbReference>
<dbReference type="InterPro" id="IPR001849">
    <property type="entry name" value="PH_domain"/>
</dbReference>
<keyword evidence="3" id="KW-1185">Reference proteome</keyword>
<dbReference type="SMART" id="SM00233">
    <property type="entry name" value="PH"/>
    <property type="match status" value="1"/>
</dbReference>
<proteinExistence type="predicted"/>
<protein>
    <recommendedName>
        <fullName evidence="1">PH domain-containing protein</fullName>
    </recommendedName>
</protein>
<evidence type="ECO:0000313" key="3">
    <source>
        <dbReference type="Proteomes" id="UP000243217"/>
    </source>
</evidence>